<proteinExistence type="predicted"/>
<dbReference type="AlphaFoldDB" id="A0A015YBV0"/>
<organism evidence="1 3">
    <name type="scientific">Bacteroides fragilis str. 2-F-2 #4</name>
    <dbReference type="NCBI Taxonomy" id="1339280"/>
    <lineage>
        <taxon>Bacteria</taxon>
        <taxon>Pseudomonadati</taxon>
        <taxon>Bacteroidota</taxon>
        <taxon>Bacteroidia</taxon>
        <taxon>Bacteroidales</taxon>
        <taxon>Bacteroidaceae</taxon>
        <taxon>Bacteroides</taxon>
    </lineage>
</organism>
<evidence type="ECO:0000313" key="1">
    <source>
        <dbReference type="EMBL" id="EXZ41658.1"/>
    </source>
</evidence>
<comment type="caution">
    <text evidence="1">The sequence shown here is derived from an EMBL/GenBank/DDBJ whole genome shotgun (WGS) entry which is preliminary data.</text>
</comment>
<gene>
    <name evidence="2" type="ORF">M076_0367</name>
    <name evidence="1" type="ORF">M076_5230</name>
</gene>
<evidence type="ECO:0000313" key="3">
    <source>
        <dbReference type="Proteomes" id="UP000022272"/>
    </source>
</evidence>
<name>A0A015YBV0_BACFG</name>
<protein>
    <submittedName>
        <fullName evidence="1">Uncharacterized protein</fullName>
    </submittedName>
</protein>
<evidence type="ECO:0000313" key="2">
    <source>
        <dbReference type="EMBL" id="EXZ46428.1"/>
    </source>
</evidence>
<dbReference type="EMBL" id="JGDM01000211">
    <property type="protein sequence ID" value="EXZ41658.1"/>
    <property type="molecule type" value="Genomic_DNA"/>
</dbReference>
<reference evidence="1 3" key="1">
    <citation type="submission" date="2014-02" db="EMBL/GenBank/DDBJ databases">
        <authorList>
            <person name="Sears C."/>
            <person name="Carroll K."/>
            <person name="Sack B.R."/>
            <person name="Qadri F."/>
            <person name="Myers L.L."/>
            <person name="Chung G.-T."/>
            <person name="Escheverria P."/>
            <person name="Fraser C.M."/>
            <person name="Sadzewicz L."/>
            <person name="Shefchek K.A."/>
            <person name="Tallon L."/>
            <person name="Das S.P."/>
            <person name="Daugherty S."/>
            <person name="Mongodin E.F."/>
        </authorList>
    </citation>
    <scope>NUCLEOTIDE SEQUENCE [LARGE SCALE GENOMIC DNA]</scope>
    <source>
        <strain evidence="1 3">2-F-2 #4</strain>
    </source>
</reference>
<dbReference type="Proteomes" id="UP000022272">
    <property type="component" value="Unassembled WGS sequence"/>
</dbReference>
<accession>A0A015YBV0</accession>
<dbReference type="EMBL" id="JGDM01000008">
    <property type="protein sequence ID" value="EXZ46428.1"/>
    <property type="molecule type" value="Genomic_DNA"/>
</dbReference>
<sequence length="43" mass="4911">MNGPADPLNYLTFDAETRKEKYANPLQVRHGGRSRFYPETVGI</sequence>